<name>A0ABT2NJC3_9RHOB</name>
<reference evidence="2" key="1">
    <citation type="submission" date="2023-07" db="EMBL/GenBank/DDBJ databases">
        <title>Defluviimonas sediminis sp. nov., isolated from mangrove sediment.</title>
        <authorList>
            <person name="Liu L."/>
            <person name="Li J."/>
            <person name="Huang Y."/>
            <person name="Pan J."/>
            <person name="Li M."/>
        </authorList>
    </citation>
    <scope>NUCLEOTIDE SEQUENCE [LARGE SCALE GENOMIC DNA]</scope>
    <source>
        <strain evidence="2">FT324</strain>
    </source>
</reference>
<evidence type="ECO:0000313" key="2">
    <source>
        <dbReference type="Proteomes" id="UP001205601"/>
    </source>
</evidence>
<dbReference type="Proteomes" id="UP001205601">
    <property type="component" value="Unassembled WGS sequence"/>
</dbReference>
<proteinExistence type="predicted"/>
<evidence type="ECO:0000313" key="1">
    <source>
        <dbReference type="EMBL" id="MCT8329007.1"/>
    </source>
</evidence>
<organism evidence="1 2">
    <name type="scientific">Albidovulum sediminis</name>
    <dbReference type="NCBI Taxonomy" id="3066345"/>
    <lineage>
        <taxon>Bacteria</taxon>
        <taxon>Pseudomonadati</taxon>
        <taxon>Pseudomonadota</taxon>
        <taxon>Alphaproteobacteria</taxon>
        <taxon>Rhodobacterales</taxon>
        <taxon>Paracoccaceae</taxon>
        <taxon>Albidovulum</taxon>
    </lineage>
</organism>
<dbReference type="RefSeq" id="WP_261494430.1">
    <property type="nucleotide sequence ID" value="NZ_JAOCQF010000001.1"/>
</dbReference>
<sequence length="321" mass="35850">MQDDRLRDSDVRSLTDAEWFQRLEAIGEESGYFAPLGSMHSAMFLDDASTLLVTFDTVKGIRQSQGAQLPLGHLIAKSRRWSHLGLIAHHDTWFRDRSVYGFFDRLIEDAFFEDFDQVVFYGAGMCGYAAAAFSVAAPGATVILIQPQATLDPRIAGWDPRFTEMRRTDFTDRYGFAPDMTEGAGPVYVIFDPEQSLDAMHAALFARSYTTLLPCPHLGRDIAGALDGMRILPSILTAAGTGAFDARLFRTFYRSRRNYLPYLKSLMARLDRDGRPYLNAFLCNNVAQRLNAPDFARRLAEIEAELIRAGLPFPPIATVGA</sequence>
<comment type="caution">
    <text evidence="1">The sequence shown here is derived from an EMBL/GenBank/DDBJ whole genome shotgun (WGS) entry which is preliminary data.</text>
</comment>
<accession>A0ABT2NJC3</accession>
<keyword evidence="2" id="KW-1185">Reference proteome</keyword>
<dbReference type="EMBL" id="JAOCQF010000001">
    <property type="protein sequence ID" value="MCT8329007.1"/>
    <property type="molecule type" value="Genomic_DNA"/>
</dbReference>
<protein>
    <submittedName>
        <fullName evidence="1">Phosphoadenosine phosphosulfate reductase</fullName>
    </submittedName>
</protein>
<gene>
    <name evidence="1" type="ORF">N5I32_05725</name>
</gene>